<name>A0A7W5E256_9BACT</name>
<evidence type="ECO:0000313" key="1">
    <source>
        <dbReference type="EMBL" id="MBB3208826.1"/>
    </source>
</evidence>
<gene>
    <name evidence="1" type="ORF">FHS27_004659</name>
</gene>
<comment type="caution">
    <text evidence="1">The sequence shown here is derived from an EMBL/GenBank/DDBJ whole genome shotgun (WGS) entry which is preliminary data.</text>
</comment>
<dbReference type="EMBL" id="JACHXU010000018">
    <property type="protein sequence ID" value="MBB3208826.1"/>
    <property type="molecule type" value="Genomic_DNA"/>
</dbReference>
<protein>
    <submittedName>
        <fullName evidence="1">Uncharacterized protein</fullName>
    </submittedName>
</protein>
<dbReference type="AlphaFoldDB" id="A0A7W5E256"/>
<reference evidence="1 2" key="1">
    <citation type="submission" date="2020-08" db="EMBL/GenBank/DDBJ databases">
        <title>Genomic Encyclopedia of Type Strains, Phase III (KMG-III): the genomes of soil and plant-associated and newly described type strains.</title>
        <authorList>
            <person name="Whitman W."/>
        </authorList>
    </citation>
    <scope>NUCLEOTIDE SEQUENCE [LARGE SCALE GENOMIC DNA]</scope>
    <source>
        <strain evidence="1 2">CECT 8075</strain>
    </source>
</reference>
<accession>A0A7W5E256</accession>
<keyword evidence="2" id="KW-1185">Reference proteome</keyword>
<organism evidence="1 2">
    <name type="scientific">Aporhodopirellula rubra</name>
    <dbReference type="NCBI Taxonomy" id="980271"/>
    <lineage>
        <taxon>Bacteria</taxon>
        <taxon>Pseudomonadati</taxon>
        <taxon>Planctomycetota</taxon>
        <taxon>Planctomycetia</taxon>
        <taxon>Pirellulales</taxon>
        <taxon>Pirellulaceae</taxon>
        <taxon>Aporhodopirellula</taxon>
    </lineage>
</organism>
<proteinExistence type="predicted"/>
<sequence length="97" mass="10688">MIPPMPTVISTASPHRKTPAHSVAHNLLFKHSLTASLFSPIVYRVTLYVNDGNLLVIQIQPEPSEPKSNTTTDLYIASASDQQTTKTRKYLPCSGRP</sequence>
<dbReference type="Proteomes" id="UP000536179">
    <property type="component" value="Unassembled WGS sequence"/>
</dbReference>
<evidence type="ECO:0000313" key="2">
    <source>
        <dbReference type="Proteomes" id="UP000536179"/>
    </source>
</evidence>